<dbReference type="InterPro" id="IPR010810">
    <property type="entry name" value="Flagellin_hook_IN_motif"/>
</dbReference>
<dbReference type="Pfam" id="PF07196">
    <property type="entry name" value="Flagellin_IN"/>
    <property type="match status" value="1"/>
</dbReference>
<evidence type="ECO:0000256" key="3">
    <source>
        <dbReference type="ARBA" id="ARBA00023143"/>
    </source>
</evidence>
<dbReference type="Gene3D" id="2.170.280.10">
    <property type="entry name" value="f41 fragment of flagellin, middle domain"/>
    <property type="match status" value="1"/>
</dbReference>
<evidence type="ECO:0000256" key="4">
    <source>
        <dbReference type="RuleBase" id="RU362073"/>
    </source>
</evidence>
<dbReference type="GO" id="GO:0005198">
    <property type="term" value="F:structural molecule activity"/>
    <property type="evidence" value="ECO:0007669"/>
    <property type="project" value="UniProtKB-UniRule"/>
</dbReference>
<keyword evidence="2 4" id="KW-0964">Secreted</keyword>
<evidence type="ECO:0000313" key="7">
    <source>
        <dbReference type="EMBL" id="PLX59791.1"/>
    </source>
</evidence>
<dbReference type="Proteomes" id="UP000235015">
    <property type="component" value="Unassembled WGS sequence"/>
</dbReference>
<sequence length="474" mass="48171">MPQIINTNIQSLTAQRNLNKSQSSMATAMERLSSGLRINSAKDDAAGLAISERMTSQVRGLNQAIRNANDGISFAQTGEGALSTMGDAIQRIRELAVQSVNDTNSSSDRQALNNEVAQLIGEVNRIADTTQFNGQNILDGSTSTLTFQVGANQGQTIAVDGVDARGSQLGANVGTGSTLDGTVFAQAGTDGDVLTVNGQNITLDANNTASTQAFVDAINAVANDSGVTAAKASSTSVALAYTADTDDARTLTVNNVGISVTAGMAAADLATAINDVSAQTGVTASNNAGTITFSNTTGADISIAQDADPDDGGTDNENIFAGLNPAGAGDAVSVTYKPGVQLSTEVGGNIVLSSSGTIADLGLNGFSASDKVLSAVNVLTSSGATDALATLDFALEQVTSLRATLGATQVRFESTISNLSVSSENLSAARSRIRDADFAAETAEMTRSQILQQAGVAMVSQANALPQSVLSLLQ</sequence>
<evidence type="ECO:0000313" key="8">
    <source>
        <dbReference type="Proteomes" id="UP000235015"/>
    </source>
</evidence>
<keyword evidence="7" id="KW-0969">Cilium</keyword>
<name>A0A2N6CRT7_9GAMM</name>
<dbReference type="Pfam" id="PF00700">
    <property type="entry name" value="Flagellin_C"/>
    <property type="match status" value="1"/>
</dbReference>
<dbReference type="InterPro" id="IPR042187">
    <property type="entry name" value="Flagellin_C_sub2"/>
</dbReference>
<organism evidence="7 8">
    <name type="scientific">Sedimenticola selenatireducens</name>
    <dbReference type="NCBI Taxonomy" id="191960"/>
    <lineage>
        <taxon>Bacteria</taxon>
        <taxon>Pseudomonadati</taxon>
        <taxon>Pseudomonadota</taxon>
        <taxon>Gammaproteobacteria</taxon>
        <taxon>Chromatiales</taxon>
        <taxon>Sedimenticolaceae</taxon>
        <taxon>Sedimenticola</taxon>
    </lineage>
</organism>
<dbReference type="GO" id="GO:0009288">
    <property type="term" value="C:bacterial-type flagellum"/>
    <property type="evidence" value="ECO:0007669"/>
    <property type="project" value="UniProtKB-SubCell"/>
</dbReference>
<evidence type="ECO:0000256" key="2">
    <source>
        <dbReference type="ARBA" id="ARBA00022525"/>
    </source>
</evidence>
<feature type="domain" description="Flagellin C-terminal" evidence="6">
    <location>
        <begin position="390"/>
        <end position="473"/>
    </location>
</feature>
<dbReference type="AlphaFoldDB" id="A0A2N6CRT7"/>
<dbReference type="PANTHER" id="PTHR42792">
    <property type="entry name" value="FLAGELLIN"/>
    <property type="match status" value="1"/>
</dbReference>
<keyword evidence="3 4" id="KW-0975">Bacterial flagellum</keyword>
<dbReference type="InterPro" id="IPR046358">
    <property type="entry name" value="Flagellin_C"/>
</dbReference>
<keyword evidence="7" id="KW-0282">Flagellum</keyword>
<proteinExistence type="inferred from homology"/>
<comment type="function">
    <text evidence="4">Flagellin is the subunit protein which polymerizes to form the filaments of bacterial flagella.</text>
</comment>
<reference evidence="7 8" key="1">
    <citation type="submission" date="2017-11" db="EMBL/GenBank/DDBJ databases">
        <title>Genome-resolved metagenomics identifies genetic mobility, metabolic interactions, and unexpected diversity in perchlorate-reducing communities.</title>
        <authorList>
            <person name="Barnum T.P."/>
            <person name="Figueroa I.A."/>
            <person name="Carlstrom C.I."/>
            <person name="Lucas L.N."/>
            <person name="Engelbrektson A.L."/>
            <person name="Coates J.D."/>
        </authorList>
    </citation>
    <scope>NUCLEOTIDE SEQUENCE [LARGE SCALE GENOMIC DNA]</scope>
    <source>
        <strain evidence="7">BM301</strain>
    </source>
</reference>
<dbReference type="Gene3D" id="6.10.10.10">
    <property type="entry name" value="Flagellar export chaperone, C-terminal domain"/>
    <property type="match status" value="1"/>
</dbReference>
<dbReference type="RefSeq" id="WP_273440840.1">
    <property type="nucleotide sequence ID" value="NZ_PKUN01000030.1"/>
</dbReference>
<evidence type="ECO:0000259" key="6">
    <source>
        <dbReference type="Pfam" id="PF00700"/>
    </source>
</evidence>
<comment type="similarity">
    <text evidence="1 4">Belongs to the bacterial flagellin family.</text>
</comment>
<dbReference type="Gene3D" id="2.30.220.10">
    <property type="entry name" value="f41 fragment of flagellin, C-terminal domain"/>
    <property type="match status" value="1"/>
</dbReference>
<keyword evidence="7" id="KW-0966">Cell projection</keyword>
<accession>A0A2N6CRT7</accession>
<protein>
    <recommendedName>
        <fullName evidence="4">Flagellin</fullName>
    </recommendedName>
</protein>
<feature type="domain" description="Flagellin N-terminal" evidence="5">
    <location>
        <begin position="5"/>
        <end position="141"/>
    </location>
</feature>
<dbReference type="GO" id="GO:0005576">
    <property type="term" value="C:extracellular region"/>
    <property type="evidence" value="ECO:0007669"/>
    <property type="project" value="UniProtKB-SubCell"/>
</dbReference>
<dbReference type="PRINTS" id="PR00207">
    <property type="entry name" value="FLAGELLIN"/>
</dbReference>
<dbReference type="PANTHER" id="PTHR42792:SF2">
    <property type="entry name" value="FLAGELLIN"/>
    <property type="match status" value="1"/>
</dbReference>
<gene>
    <name evidence="7" type="ORF">C0630_17895</name>
</gene>
<dbReference type="Gene3D" id="1.20.1330.10">
    <property type="entry name" value="f41 fragment of flagellin, N-terminal domain"/>
    <property type="match status" value="1"/>
</dbReference>
<comment type="caution">
    <text evidence="7">The sequence shown here is derived from an EMBL/GenBank/DDBJ whole genome shotgun (WGS) entry which is preliminary data.</text>
</comment>
<dbReference type="Gene3D" id="6.10.280.190">
    <property type="match status" value="1"/>
</dbReference>
<dbReference type="InterPro" id="IPR001029">
    <property type="entry name" value="Flagellin_N"/>
</dbReference>
<evidence type="ECO:0000256" key="1">
    <source>
        <dbReference type="ARBA" id="ARBA00005709"/>
    </source>
</evidence>
<comment type="subcellular location">
    <subcellularLocation>
        <location evidence="4">Secreted</location>
    </subcellularLocation>
    <subcellularLocation>
        <location evidence="4">Bacterial flagellum</location>
    </subcellularLocation>
</comment>
<dbReference type="EMBL" id="PKUN01000030">
    <property type="protein sequence ID" value="PLX59791.1"/>
    <property type="molecule type" value="Genomic_DNA"/>
</dbReference>
<dbReference type="SUPFAM" id="SSF64518">
    <property type="entry name" value="Phase 1 flagellin"/>
    <property type="match status" value="1"/>
</dbReference>
<dbReference type="Pfam" id="PF00669">
    <property type="entry name" value="Flagellin_N"/>
    <property type="match status" value="1"/>
</dbReference>
<dbReference type="InterPro" id="IPR001492">
    <property type="entry name" value="Flagellin"/>
</dbReference>
<evidence type="ECO:0000259" key="5">
    <source>
        <dbReference type="Pfam" id="PF00669"/>
    </source>
</evidence>